<dbReference type="PANTHER" id="PTHR44969:SF1">
    <property type="entry name" value="CELL SURFACE A33 ANTIGEN"/>
    <property type="match status" value="1"/>
</dbReference>
<gene>
    <name evidence="2" type="ORF">M9458_002487</name>
</gene>
<dbReference type="InterPro" id="IPR013783">
    <property type="entry name" value="Ig-like_fold"/>
</dbReference>
<dbReference type="InterPro" id="IPR042474">
    <property type="entry name" value="A33"/>
</dbReference>
<reference evidence="2 3" key="1">
    <citation type="submission" date="2024-05" db="EMBL/GenBank/DDBJ databases">
        <title>Genome sequencing and assembly of Indian major carp, Cirrhinus mrigala (Hamilton, 1822).</title>
        <authorList>
            <person name="Mohindra V."/>
            <person name="Chowdhury L.M."/>
            <person name="Lal K."/>
            <person name="Jena J.K."/>
        </authorList>
    </citation>
    <scope>NUCLEOTIDE SEQUENCE [LARGE SCALE GENOMIC DNA]</scope>
    <source>
        <strain evidence="2">CM1030</strain>
        <tissue evidence="2">Blood</tissue>
    </source>
</reference>
<dbReference type="InterPro" id="IPR013106">
    <property type="entry name" value="Ig_V-set"/>
</dbReference>
<dbReference type="AlphaFoldDB" id="A0ABD0S0Z1"/>
<feature type="non-terminal residue" evidence="2">
    <location>
        <position position="71"/>
    </location>
</feature>
<dbReference type="Proteomes" id="UP001529510">
    <property type="component" value="Unassembled WGS sequence"/>
</dbReference>
<dbReference type="Gene3D" id="2.60.40.10">
    <property type="entry name" value="Immunoglobulins"/>
    <property type="match status" value="1"/>
</dbReference>
<accession>A0ABD0S0Z1</accession>
<name>A0ABD0S0Z1_CIRMR</name>
<feature type="non-terminal residue" evidence="2">
    <location>
        <position position="1"/>
    </location>
</feature>
<sequence length="71" mass="7600">INVAGYFGPSKITIYKKYKGRAIMAADTVKGTASLQLQGVTSADTRVYECTVQDPEDEEGSLSDTANLVVL</sequence>
<protein>
    <recommendedName>
        <fullName evidence="1">Immunoglobulin V-set domain-containing protein</fullName>
    </recommendedName>
</protein>
<organism evidence="2 3">
    <name type="scientific">Cirrhinus mrigala</name>
    <name type="common">Mrigala</name>
    <dbReference type="NCBI Taxonomy" id="683832"/>
    <lineage>
        <taxon>Eukaryota</taxon>
        <taxon>Metazoa</taxon>
        <taxon>Chordata</taxon>
        <taxon>Craniata</taxon>
        <taxon>Vertebrata</taxon>
        <taxon>Euteleostomi</taxon>
        <taxon>Actinopterygii</taxon>
        <taxon>Neopterygii</taxon>
        <taxon>Teleostei</taxon>
        <taxon>Ostariophysi</taxon>
        <taxon>Cypriniformes</taxon>
        <taxon>Cyprinidae</taxon>
        <taxon>Labeoninae</taxon>
        <taxon>Labeonini</taxon>
        <taxon>Cirrhinus</taxon>
    </lineage>
</organism>
<dbReference type="Pfam" id="PF07686">
    <property type="entry name" value="V-set"/>
    <property type="match status" value="1"/>
</dbReference>
<feature type="domain" description="Immunoglobulin V-set" evidence="1">
    <location>
        <begin position="16"/>
        <end position="71"/>
    </location>
</feature>
<dbReference type="EMBL" id="JAMKFB020000001">
    <property type="protein sequence ID" value="KAL0204469.1"/>
    <property type="molecule type" value="Genomic_DNA"/>
</dbReference>
<evidence type="ECO:0000259" key="1">
    <source>
        <dbReference type="Pfam" id="PF07686"/>
    </source>
</evidence>
<evidence type="ECO:0000313" key="2">
    <source>
        <dbReference type="EMBL" id="KAL0204469.1"/>
    </source>
</evidence>
<dbReference type="PANTHER" id="PTHR44969">
    <property type="entry name" value="CELL SURFACE A33 ANTIGEN"/>
    <property type="match status" value="1"/>
</dbReference>
<keyword evidence="3" id="KW-1185">Reference proteome</keyword>
<dbReference type="InterPro" id="IPR036179">
    <property type="entry name" value="Ig-like_dom_sf"/>
</dbReference>
<comment type="caution">
    <text evidence="2">The sequence shown here is derived from an EMBL/GenBank/DDBJ whole genome shotgun (WGS) entry which is preliminary data.</text>
</comment>
<proteinExistence type="predicted"/>
<evidence type="ECO:0000313" key="3">
    <source>
        <dbReference type="Proteomes" id="UP001529510"/>
    </source>
</evidence>
<dbReference type="SUPFAM" id="SSF48726">
    <property type="entry name" value="Immunoglobulin"/>
    <property type="match status" value="1"/>
</dbReference>